<dbReference type="CDD" id="cd13630">
    <property type="entry name" value="PBP2_PDT_1"/>
    <property type="match status" value="1"/>
</dbReference>
<evidence type="ECO:0000256" key="6">
    <source>
        <dbReference type="ARBA" id="ARBA00012404"/>
    </source>
</evidence>
<evidence type="ECO:0000256" key="2">
    <source>
        <dbReference type="ARBA" id="ARBA00002364"/>
    </source>
</evidence>
<evidence type="ECO:0000256" key="12">
    <source>
        <dbReference type="ARBA" id="ARBA00023222"/>
    </source>
</evidence>
<name>A0A5K8ADE6_9BACT</name>
<dbReference type="SUPFAM" id="SSF55021">
    <property type="entry name" value="ACT-like"/>
    <property type="match status" value="1"/>
</dbReference>
<dbReference type="Pfam" id="PF01817">
    <property type="entry name" value="CM_2"/>
    <property type="match status" value="1"/>
</dbReference>
<dbReference type="Gene3D" id="1.20.59.10">
    <property type="entry name" value="Chorismate mutase"/>
    <property type="match status" value="1"/>
</dbReference>
<keyword evidence="13" id="KW-0413">Isomerase</keyword>
<dbReference type="EMBL" id="AP021879">
    <property type="protein sequence ID" value="BBO90579.1"/>
    <property type="molecule type" value="Genomic_DNA"/>
</dbReference>
<evidence type="ECO:0000256" key="13">
    <source>
        <dbReference type="ARBA" id="ARBA00023235"/>
    </source>
</evidence>
<dbReference type="InterPro" id="IPR036979">
    <property type="entry name" value="CM_dom_sf"/>
</dbReference>
<keyword evidence="12" id="KW-0584">Phenylalanine biosynthesis</keyword>
<keyword evidence="14" id="KW-0456">Lyase</keyword>
<dbReference type="GO" id="GO:0005737">
    <property type="term" value="C:cytoplasm"/>
    <property type="evidence" value="ECO:0007669"/>
    <property type="project" value="UniProtKB-SubCell"/>
</dbReference>
<evidence type="ECO:0000256" key="5">
    <source>
        <dbReference type="ARBA" id="ARBA00004817"/>
    </source>
</evidence>
<feature type="site" description="Essential for prephenate dehydratase activity" evidence="19">
    <location>
        <position position="268"/>
    </location>
</feature>
<evidence type="ECO:0000259" key="22">
    <source>
        <dbReference type="PROSITE" id="PS51671"/>
    </source>
</evidence>
<evidence type="ECO:0000256" key="7">
    <source>
        <dbReference type="ARBA" id="ARBA00013147"/>
    </source>
</evidence>
<dbReference type="PROSITE" id="PS51171">
    <property type="entry name" value="PREPHENATE_DEHYDR_3"/>
    <property type="match status" value="1"/>
</dbReference>
<dbReference type="GO" id="GO:0009094">
    <property type="term" value="P:L-phenylalanine biosynthetic process"/>
    <property type="evidence" value="ECO:0007669"/>
    <property type="project" value="UniProtKB-UniPathway"/>
</dbReference>
<dbReference type="InterPro" id="IPR008242">
    <property type="entry name" value="Chor_mutase/pphenate_deHydtase"/>
</dbReference>
<dbReference type="InterPro" id="IPR002701">
    <property type="entry name" value="CM_II_prokaryot"/>
</dbReference>
<keyword evidence="9" id="KW-0963">Cytoplasm</keyword>
<dbReference type="SUPFAM" id="SSF48600">
    <property type="entry name" value="Chorismate mutase II"/>
    <property type="match status" value="1"/>
</dbReference>
<gene>
    <name evidence="23" type="ORF">DSCOOX_37590</name>
</gene>
<dbReference type="EC" id="5.4.99.5" evidence="6"/>
<keyword evidence="24" id="KW-1185">Reference proteome</keyword>
<proteinExistence type="predicted"/>
<dbReference type="Gene3D" id="3.40.190.10">
    <property type="entry name" value="Periplasmic binding protein-like II"/>
    <property type="match status" value="2"/>
</dbReference>
<evidence type="ECO:0000256" key="10">
    <source>
        <dbReference type="ARBA" id="ARBA00022605"/>
    </source>
</evidence>
<dbReference type="EC" id="4.2.1.51" evidence="7"/>
<evidence type="ECO:0000259" key="20">
    <source>
        <dbReference type="PROSITE" id="PS51168"/>
    </source>
</evidence>
<keyword evidence="15" id="KW-0511">Multifunctional enzyme</keyword>
<dbReference type="PIRSF" id="PIRSF001500">
    <property type="entry name" value="Chor_mut_pdt_Ppr"/>
    <property type="match status" value="1"/>
</dbReference>
<evidence type="ECO:0000256" key="3">
    <source>
        <dbReference type="ARBA" id="ARBA00004496"/>
    </source>
</evidence>
<dbReference type="InterPro" id="IPR045865">
    <property type="entry name" value="ACT-like_dom_sf"/>
</dbReference>
<dbReference type="Pfam" id="PF01842">
    <property type="entry name" value="ACT"/>
    <property type="match status" value="1"/>
</dbReference>
<dbReference type="GO" id="GO:0046417">
    <property type="term" value="P:chorismate metabolic process"/>
    <property type="evidence" value="ECO:0007669"/>
    <property type="project" value="InterPro"/>
</dbReference>
<dbReference type="FunFam" id="3.40.190.10:FF:000029">
    <property type="entry name" value="Chorismate mutase/Prephenate dehydratase"/>
    <property type="match status" value="1"/>
</dbReference>
<dbReference type="RefSeq" id="WP_231717063.1">
    <property type="nucleotide sequence ID" value="NZ_AP021879.1"/>
</dbReference>
<organism evidence="23 24">
    <name type="scientific">Desulfosarcina ovata subsp. ovata</name>
    <dbReference type="NCBI Taxonomy" id="2752305"/>
    <lineage>
        <taxon>Bacteria</taxon>
        <taxon>Pseudomonadati</taxon>
        <taxon>Thermodesulfobacteriota</taxon>
        <taxon>Desulfobacteria</taxon>
        <taxon>Desulfobacterales</taxon>
        <taxon>Desulfosarcinaceae</taxon>
        <taxon>Desulfosarcina</taxon>
    </lineage>
</organism>
<evidence type="ECO:0000256" key="4">
    <source>
        <dbReference type="ARBA" id="ARBA00004741"/>
    </source>
</evidence>
<comment type="catalytic activity">
    <reaction evidence="1">
        <text>chorismate = prephenate</text>
        <dbReference type="Rhea" id="RHEA:13897"/>
        <dbReference type="ChEBI" id="CHEBI:29748"/>
        <dbReference type="ChEBI" id="CHEBI:29934"/>
        <dbReference type="EC" id="5.4.99.5"/>
    </reaction>
</comment>
<evidence type="ECO:0000313" key="24">
    <source>
        <dbReference type="Proteomes" id="UP000422108"/>
    </source>
</evidence>
<dbReference type="PROSITE" id="PS51671">
    <property type="entry name" value="ACT"/>
    <property type="match status" value="1"/>
</dbReference>
<dbReference type="PANTHER" id="PTHR21022:SF19">
    <property type="entry name" value="PREPHENATE DEHYDRATASE-RELATED"/>
    <property type="match status" value="1"/>
</dbReference>
<dbReference type="CDD" id="cd04905">
    <property type="entry name" value="ACT_CM-PDT"/>
    <property type="match status" value="1"/>
</dbReference>
<dbReference type="Proteomes" id="UP000422108">
    <property type="component" value="Chromosome"/>
</dbReference>
<keyword evidence="10" id="KW-0028">Amino-acid biosynthesis</keyword>
<dbReference type="InterPro" id="IPR002912">
    <property type="entry name" value="ACT_dom"/>
</dbReference>
<evidence type="ECO:0000256" key="8">
    <source>
        <dbReference type="ARBA" id="ARBA00014401"/>
    </source>
</evidence>
<comment type="pathway">
    <text evidence="4">Amino-acid biosynthesis; L-phenylalanine biosynthesis; phenylpyruvate from prephenate: step 1/1.</text>
</comment>
<feature type="domain" description="Prephenate dehydratase" evidence="21">
    <location>
        <begin position="100"/>
        <end position="275"/>
    </location>
</feature>
<evidence type="ECO:0000256" key="18">
    <source>
        <dbReference type="ARBA" id="ARBA00047848"/>
    </source>
</evidence>
<dbReference type="InterPro" id="IPR036263">
    <property type="entry name" value="Chorismate_II_sf"/>
</dbReference>
<evidence type="ECO:0000256" key="11">
    <source>
        <dbReference type="ARBA" id="ARBA00023141"/>
    </source>
</evidence>
<dbReference type="GO" id="GO:0004106">
    <property type="term" value="F:chorismate mutase activity"/>
    <property type="evidence" value="ECO:0007669"/>
    <property type="project" value="UniProtKB-EC"/>
</dbReference>
<comment type="catalytic activity">
    <reaction evidence="18">
        <text>prephenate + H(+) = 3-phenylpyruvate + CO2 + H2O</text>
        <dbReference type="Rhea" id="RHEA:21648"/>
        <dbReference type="ChEBI" id="CHEBI:15377"/>
        <dbReference type="ChEBI" id="CHEBI:15378"/>
        <dbReference type="ChEBI" id="CHEBI:16526"/>
        <dbReference type="ChEBI" id="CHEBI:18005"/>
        <dbReference type="ChEBI" id="CHEBI:29934"/>
        <dbReference type="EC" id="4.2.1.51"/>
    </reaction>
</comment>
<evidence type="ECO:0000256" key="17">
    <source>
        <dbReference type="ARBA" id="ARBA00031520"/>
    </source>
</evidence>
<sequence length="370" mass="40514">MDEPGTPPDCSMATDICDIRQQIDDIDNTILELINRRLNLAKRIGELKKDSGNQVVDSTRESEILRRLTALNKGPLNPNVLHHIFIDIIAAARAIQASQRVAYLGPEATFTHLAATSHFGYSVTYVPQPSIREIFSEVEKGACDYGVVPVENSVEGSVRHTLDLFFESELCICAERYQPVSYDLLAQQVGLSAIGTVYAHSQALNQCRAWLNQYLPAASLKECSSSAFAVQQAMQEKAAAAIAGGGAAALFGLEAAASKIEDFSRPPTRFLVIGKERVRPSGKDKTSLMFALAHVPGALAGALTPITDEAINLLKIESRPTRHESWSHFFFIDLEGHLEEESIQRAIGRIRPHTLYLKNLGSYPMIGQGV</sequence>
<feature type="domain" description="Chorismate mutase" evidence="20">
    <location>
        <begin position="10"/>
        <end position="100"/>
    </location>
</feature>
<evidence type="ECO:0000256" key="16">
    <source>
        <dbReference type="ARBA" id="ARBA00031175"/>
    </source>
</evidence>
<dbReference type="AlphaFoldDB" id="A0A5K8ADE6"/>
<dbReference type="UniPathway" id="UPA00121">
    <property type="reaction ID" value="UER00345"/>
</dbReference>
<protein>
    <recommendedName>
        <fullName evidence="8">Bifunctional chorismate mutase/prephenate dehydratase</fullName>
        <ecNumber evidence="7">4.2.1.51</ecNumber>
        <ecNumber evidence="6">5.4.99.5</ecNumber>
    </recommendedName>
    <alternativeName>
        <fullName evidence="17">Chorismate mutase-prephenate dehydratase</fullName>
    </alternativeName>
    <alternativeName>
        <fullName evidence="16">p-protein</fullName>
    </alternativeName>
</protein>
<comment type="function">
    <text evidence="2">Catalyzes the Claisen rearrangement of chorismate to prephenate and the decarboxylation/dehydration of prephenate to phenylpyruvate.</text>
</comment>
<dbReference type="PANTHER" id="PTHR21022">
    <property type="entry name" value="PREPHENATE DEHYDRATASE P PROTEIN"/>
    <property type="match status" value="1"/>
</dbReference>
<dbReference type="InterPro" id="IPR001086">
    <property type="entry name" value="Preph_deHydtase"/>
</dbReference>
<keyword evidence="11" id="KW-0057">Aromatic amino acid biosynthesis</keyword>
<dbReference type="SUPFAM" id="SSF53850">
    <property type="entry name" value="Periplasmic binding protein-like II"/>
    <property type="match status" value="1"/>
</dbReference>
<comment type="subcellular location">
    <subcellularLocation>
        <location evidence="3">Cytoplasm</location>
    </subcellularLocation>
</comment>
<comment type="pathway">
    <text evidence="5">Metabolic intermediate biosynthesis; prephenate biosynthesis; prephenate from chorismate: step 1/1.</text>
</comment>
<dbReference type="Pfam" id="PF00800">
    <property type="entry name" value="PDT"/>
    <property type="match status" value="1"/>
</dbReference>
<feature type="domain" description="ACT" evidence="22">
    <location>
        <begin position="287"/>
        <end position="364"/>
    </location>
</feature>
<evidence type="ECO:0000256" key="19">
    <source>
        <dbReference type="PIRSR" id="PIRSR001500-2"/>
    </source>
</evidence>
<evidence type="ECO:0000256" key="14">
    <source>
        <dbReference type="ARBA" id="ARBA00023239"/>
    </source>
</evidence>
<dbReference type="SMART" id="SM00830">
    <property type="entry name" value="CM_2"/>
    <property type="match status" value="1"/>
</dbReference>
<evidence type="ECO:0000259" key="21">
    <source>
        <dbReference type="PROSITE" id="PS51171"/>
    </source>
</evidence>
<reference evidence="23 24" key="1">
    <citation type="submission" date="2019-11" db="EMBL/GenBank/DDBJ databases">
        <title>Comparative genomics of hydrocarbon-degrading Desulfosarcina strains.</title>
        <authorList>
            <person name="Watanabe M."/>
            <person name="Kojima H."/>
            <person name="Fukui M."/>
        </authorList>
    </citation>
    <scope>NUCLEOTIDE SEQUENCE [LARGE SCALE GENOMIC DNA]</scope>
    <source>
        <strain evidence="24">oXyS1</strain>
    </source>
</reference>
<evidence type="ECO:0000256" key="1">
    <source>
        <dbReference type="ARBA" id="ARBA00000824"/>
    </source>
</evidence>
<dbReference type="UniPathway" id="UPA00120">
    <property type="reaction ID" value="UER00203"/>
</dbReference>
<accession>A0A5K8ADE6</accession>
<dbReference type="GO" id="GO:0004664">
    <property type="term" value="F:prephenate dehydratase activity"/>
    <property type="evidence" value="ECO:0007669"/>
    <property type="project" value="UniProtKB-EC"/>
</dbReference>
<evidence type="ECO:0000256" key="9">
    <source>
        <dbReference type="ARBA" id="ARBA00022490"/>
    </source>
</evidence>
<dbReference type="PROSITE" id="PS51168">
    <property type="entry name" value="CHORISMATE_MUT_2"/>
    <property type="match status" value="1"/>
</dbReference>
<dbReference type="Gene3D" id="3.30.70.260">
    <property type="match status" value="1"/>
</dbReference>
<evidence type="ECO:0000313" key="23">
    <source>
        <dbReference type="EMBL" id="BBO90579.1"/>
    </source>
</evidence>
<dbReference type="NCBIfam" id="NF008865">
    <property type="entry name" value="PRK11898.1"/>
    <property type="match status" value="1"/>
</dbReference>
<evidence type="ECO:0000256" key="15">
    <source>
        <dbReference type="ARBA" id="ARBA00023268"/>
    </source>
</evidence>